<name>A0ABQ3PKE5_9ACTN</name>
<evidence type="ECO:0008006" key="3">
    <source>
        <dbReference type="Google" id="ProtNLM"/>
    </source>
</evidence>
<dbReference type="Proteomes" id="UP001052739">
    <property type="component" value="Unassembled WGS sequence"/>
</dbReference>
<accession>A0ABQ3PKE5</accession>
<dbReference type="InterPro" id="IPR013785">
    <property type="entry name" value="Aldolase_TIM"/>
</dbReference>
<reference evidence="1" key="1">
    <citation type="submission" date="2024-05" db="EMBL/GenBank/DDBJ databases">
        <title>Whole genome shotgun sequence of Streptomyces hydrogenans NBRC 13475.</title>
        <authorList>
            <person name="Komaki H."/>
            <person name="Tamura T."/>
        </authorList>
    </citation>
    <scope>NUCLEOTIDE SEQUENCE</scope>
    <source>
        <strain evidence="1">NBRC 13475</strain>
    </source>
</reference>
<proteinExistence type="predicted"/>
<gene>
    <name evidence="1" type="ORF">Shyd_68650</name>
</gene>
<evidence type="ECO:0000313" key="1">
    <source>
        <dbReference type="EMBL" id="GHI25494.1"/>
    </source>
</evidence>
<dbReference type="PANTHER" id="PTHR22893:SF91">
    <property type="entry name" value="NADPH DEHYDROGENASE 2-RELATED"/>
    <property type="match status" value="1"/>
</dbReference>
<dbReference type="PANTHER" id="PTHR22893">
    <property type="entry name" value="NADH OXIDOREDUCTASE-RELATED"/>
    <property type="match status" value="1"/>
</dbReference>
<keyword evidence="2" id="KW-1185">Reference proteome</keyword>
<dbReference type="SUPFAM" id="SSF51395">
    <property type="entry name" value="FMN-linked oxidoreductases"/>
    <property type="match status" value="1"/>
</dbReference>
<organism evidence="1 2">
    <name type="scientific">Streptomyces hydrogenans</name>
    <dbReference type="NCBI Taxonomy" id="1873719"/>
    <lineage>
        <taxon>Bacteria</taxon>
        <taxon>Bacillati</taxon>
        <taxon>Actinomycetota</taxon>
        <taxon>Actinomycetes</taxon>
        <taxon>Kitasatosporales</taxon>
        <taxon>Streptomycetaceae</taxon>
        <taxon>Streptomyces</taxon>
    </lineage>
</organism>
<dbReference type="EMBL" id="BNDW01000076">
    <property type="protein sequence ID" value="GHI25494.1"/>
    <property type="molecule type" value="Genomic_DNA"/>
</dbReference>
<comment type="caution">
    <text evidence="1">The sequence shown here is derived from an EMBL/GenBank/DDBJ whole genome shotgun (WGS) entry which is preliminary data.</text>
</comment>
<protein>
    <recommendedName>
        <fullName evidence="3">NADH:flavin oxidoreductase/NADH oxidase N-terminal domain-containing protein</fullName>
    </recommendedName>
</protein>
<sequence length="81" mass="8714">MVHTGHADLVAFGTPFIANPDLVRRYRENLPLAAADPATYYGGGETGYTDYPFHRADGGPTCVLVRGPLTGAARRIRRASP</sequence>
<dbReference type="InterPro" id="IPR045247">
    <property type="entry name" value="Oye-like"/>
</dbReference>
<dbReference type="Gene3D" id="3.20.20.70">
    <property type="entry name" value="Aldolase class I"/>
    <property type="match status" value="1"/>
</dbReference>
<evidence type="ECO:0000313" key="2">
    <source>
        <dbReference type="Proteomes" id="UP001052739"/>
    </source>
</evidence>